<evidence type="ECO:0000256" key="3">
    <source>
        <dbReference type="ARBA" id="ARBA00022748"/>
    </source>
</evidence>
<feature type="transmembrane region" description="Helical" evidence="7">
    <location>
        <begin position="89"/>
        <end position="107"/>
    </location>
</feature>
<keyword evidence="7" id="KW-1133">Transmembrane helix</keyword>
<evidence type="ECO:0000256" key="4">
    <source>
        <dbReference type="ARBA" id="ARBA00022803"/>
    </source>
</evidence>
<dbReference type="RefSeq" id="WP_134696620.1">
    <property type="nucleotide sequence ID" value="NZ_QORJ01000037.1"/>
</dbReference>
<feature type="repeat" description="TPR" evidence="5">
    <location>
        <begin position="163"/>
        <end position="196"/>
    </location>
</feature>
<evidence type="ECO:0000256" key="5">
    <source>
        <dbReference type="PROSITE-ProRule" id="PRU00339"/>
    </source>
</evidence>
<keyword evidence="4 5" id="KW-0802">TPR repeat</keyword>
<feature type="domain" description="Cytochrome c-type biogenesis protein H TPR" evidence="9">
    <location>
        <begin position="114"/>
        <end position="267"/>
    </location>
</feature>
<evidence type="ECO:0000259" key="8">
    <source>
        <dbReference type="Pfam" id="PF23892"/>
    </source>
</evidence>
<keyword evidence="3" id="KW-0201">Cytochrome c-type biogenesis</keyword>
<keyword evidence="2" id="KW-0677">Repeat</keyword>
<proteinExistence type="predicted"/>
<dbReference type="Proteomes" id="UP000297720">
    <property type="component" value="Unassembled WGS sequence"/>
</dbReference>
<feature type="compositionally biased region" description="Low complexity" evidence="6">
    <location>
        <begin position="291"/>
        <end position="315"/>
    </location>
</feature>
<accession>A0A5F0K7W7</accession>
<dbReference type="Proteomes" id="UP000297914">
    <property type="component" value="Unassembled WGS sequence"/>
</dbReference>
<evidence type="ECO:0000313" key="11">
    <source>
        <dbReference type="EMBL" id="TFF76579.1"/>
    </source>
</evidence>
<organism evidence="11 13">
    <name type="scientific">Aeromonas taiwanensis</name>
    <dbReference type="NCBI Taxonomy" id="633417"/>
    <lineage>
        <taxon>Bacteria</taxon>
        <taxon>Pseudomonadati</taxon>
        <taxon>Pseudomonadota</taxon>
        <taxon>Gammaproteobacteria</taxon>
        <taxon>Aeromonadales</taxon>
        <taxon>Aeromonadaceae</taxon>
        <taxon>Aeromonas</taxon>
    </lineage>
</organism>
<dbReference type="PROSITE" id="PS50005">
    <property type="entry name" value="TPR"/>
    <property type="match status" value="1"/>
</dbReference>
<dbReference type="InterPro" id="IPR056413">
    <property type="entry name" value="TPR_CcmH_CycH"/>
</dbReference>
<keyword evidence="7" id="KW-0812">Transmembrane</keyword>
<dbReference type="EMBL" id="QORK01000040">
    <property type="protein sequence ID" value="TFF76579.1"/>
    <property type="molecule type" value="Genomic_DNA"/>
</dbReference>
<dbReference type="InterPro" id="IPR011990">
    <property type="entry name" value="TPR-like_helical_dom_sf"/>
</dbReference>
<evidence type="ECO:0000256" key="7">
    <source>
        <dbReference type="SAM" id="Phobius"/>
    </source>
</evidence>
<dbReference type="InterPro" id="IPR056412">
    <property type="entry name" value="Ig_CycH"/>
</dbReference>
<dbReference type="PANTHER" id="PTHR47870">
    <property type="entry name" value="CYTOCHROME C-TYPE BIOGENESIS PROTEIN CCMH"/>
    <property type="match status" value="1"/>
</dbReference>
<keyword evidence="7" id="KW-0472">Membrane</keyword>
<gene>
    <name evidence="11" type="primary">ccmI</name>
    <name evidence="10" type="ORF">DRM93_16620</name>
    <name evidence="11" type="ORF">DRM94_16620</name>
</gene>
<evidence type="ECO:0000256" key="6">
    <source>
        <dbReference type="SAM" id="MobiDB-lite"/>
    </source>
</evidence>
<dbReference type="AlphaFoldDB" id="A0A5F0K7W7"/>
<dbReference type="GO" id="GO:0017004">
    <property type="term" value="P:cytochrome complex assembly"/>
    <property type="evidence" value="ECO:0007669"/>
    <property type="project" value="UniProtKB-KW"/>
</dbReference>
<dbReference type="OrthoDB" id="9776053at2"/>
<protein>
    <submittedName>
        <fullName evidence="11">C-type cytochrome biogenesis protein CcmI</fullName>
    </submittedName>
</protein>
<dbReference type="InterPro" id="IPR017560">
    <property type="entry name" value="Cyt_c_biogenesis_CcmI"/>
</dbReference>
<dbReference type="InterPro" id="IPR051263">
    <property type="entry name" value="C-type_cytochrome_biogenesis"/>
</dbReference>
<evidence type="ECO:0000313" key="13">
    <source>
        <dbReference type="Proteomes" id="UP000297914"/>
    </source>
</evidence>
<dbReference type="GO" id="GO:0030313">
    <property type="term" value="C:cell envelope"/>
    <property type="evidence" value="ECO:0007669"/>
    <property type="project" value="UniProtKB-SubCell"/>
</dbReference>
<dbReference type="NCBIfam" id="TIGR03142">
    <property type="entry name" value="cytochro_ccmI"/>
    <property type="match status" value="1"/>
</dbReference>
<keyword evidence="12" id="KW-1185">Reference proteome</keyword>
<evidence type="ECO:0000256" key="1">
    <source>
        <dbReference type="ARBA" id="ARBA00004196"/>
    </source>
</evidence>
<evidence type="ECO:0000256" key="2">
    <source>
        <dbReference type="ARBA" id="ARBA00022737"/>
    </source>
</evidence>
<evidence type="ECO:0000313" key="10">
    <source>
        <dbReference type="EMBL" id="TFF72836.1"/>
    </source>
</evidence>
<dbReference type="PANTHER" id="PTHR47870:SF1">
    <property type="entry name" value="CYTOCHROME C-TYPE BIOGENESIS PROTEIN CCMH"/>
    <property type="match status" value="1"/>
</dbReference>
<name>A0A5F0K7W7_9GAMM</name>
<evidence type="ECO:0000259" key="9">
    <source>
        <dbReference type="Pfam" id="PF23914"/>
    </source>
</evidence>
<reference evidence="11 13" key="1">
    <citation type="submission" date="2018-06" db="EMBL/GenBank/DDBJ databases">
        <title>Occurrence of a novel blaKPC-2- and qnrS2- harbouring IncP6 plasmid from Aeromonas taiwanensis isolates recovered from the river sediments.</title>
        <authorList>
            <person name="Zheng B."/>
            <person name="Yu X."/>
            <person name="Xiao Y."/>
        </authorList>
    </citation>
    <scope>NUCLEOTIDE SEQUENCE [LARGE SCALE GENOMIC DNA]</scope>
    <source>
        <strain evidence="10 12">1713</strain>
        <strain evidence="11 13">198</strain>
    </source>
</reference>
<feature type="domain" description="Cytochrome c-type biogenesis protein H Ig-like" evidence="8">
    <location>
        <begin position="329"/>
        <end position="434"/>
    </location>
</feature>
<dbReference type="GO" id="GO:0005886">
    <property type="term" value="C:plasma membrane"/>
    <property type="evidence" value="ECO:0007669"/>
    <property type="project" value="TreeGrafter"/>
</dbReference>
<dbReference type="InterPro" id="IPR019734">
    <property type="entry name" value="TPR_rpt"/>
</dbReference>
<dbReference type="Gene3D" id="1.25.40.10">
    <property type="entry name" value="Tetratricopeptide repeat domain"/>
    <property type="match status" value="1"/>
</dbReference>
<sequence>MTPFWILGAALLVLASLALIVPLWRGEGRQSISRSALNKQLYRQRLLEIGEEREQGVLAEDPESLVELQRSLLDDIPDVEQSARGGKSLIWIPGVLVLAAVSVGLYAKLGAWQEVSRWQDASSRLGELSNRILVERDAQVTEQDLLDFTLGLRTRLKEEPNDYRGWLLLGRLTLDGNDPEMAREALERAYALAPQKAMVAVPYAQALMMTGEEARADQLLQAVIAEDPANIEARSVHAFMALQKEDFQTALTRWQAMLPLLEKGSTRHTMVERSIDYARQQLRQRGLAVNAAPAAQEGAASAQTQEAQTQEAQTHETQVLAVKEGEFPLRVTLAPGIQLPEDAHLFVFAVIPNGPPMPIAVKRIPGPHFPLTLSLGDGDAMMEGSKLAAHAELQFKARLSRGGNVMNKEGAFEGVSVTVPTGTLPAAPIDIRIDHAL</sequence>
<evidence type="ECO:0000313" key="12">
    <source>
        <dbReference type="Proteomes" id="UP000297720"/>
    </source>
</evidence>
<feature type="transmembrane region" description="Helical" evidence="7">
    <location>
        <begin position="6"/>
        <end position="24"/>
    </location>
</feature>
<comment type="subcellular location">
    <subcellularLocation>
        <location evidence="1">Cell envelope</location>
    </subcellularLocation>
</comment>
<comment type="caution">
    <text evidence="11">The sequence shown here is derived from an EMBL/GenBank/DDBJ whole genome shotgun (WGS) entry which is preliminary data.</text>
</comment>
<dbReference type="Pfam" id="PF23892">
    <property type="entry name" value="Ig_CycH"/>
    <property type="match status" value="1"/>
</dbReference>
<dbReference type="EMBL" id="QORL01000040">
    <property type="protein sequence ID" value="TFF72836.1"/>
    <property type="molecule type" value="Genomic_DNA"/>
</dbReference>
<dbReference type="SUPFAM" id="SSF48452">
    <property type="entry name" value="TPR-like"/>
    <property type="match status" value="1"/>
</dbReference>
<feature type="region of interest" description="Disordered" evidence="6">
    <location>
        <begin position="288"/>
        <end position="315"/>
    </location>
</feature>
<dbReference type="Pfam" id="PF23914">
    <property type="entry name" value="TPR_CcmH_CycH"/>
    <property type="match status" value="1"/>
</dbReference>